<keyword evidence="3" id="KW-1185">Reference proteome</keyword>
<dbReference type="Proteomes" id="UP001522462">
    <property type="component" value="Unassembled WGS sequence"/>
</dbReference>
<evidence type="ECO:0000313" key="3">
    <source>
        <dbReference type="Proteomes" id="UP001522462"/>
    </source>
</evidence>
<evidence type="ECO:0000313" key="2">
    <source>
        <dbReference type="EMBL" id="MCJ1977532.1"/>
    </source>
</evidence>
<accession>A0ABT0ALU0</accession>
<proteinExistence type="predicted"/>
<dbReference type="RefSeq" id="WP_243914443.1">
    <property type="nucleotide sequence ID" value="NZ_JAAECY010000059.1"/>
</dbReference>
<name>A0ABT0ALU0_9LACT</name>
<comment type="caution">
    <text evidence="2">The sequence shown here is derived from an EMBL/GenBank/DDBJ whole genome shotgun (WGS) entry which is preliminary data.</text>
</comment>
<keyword evidence="1" id="KW-0472">Membrane</keyword>
<organism evidence="2 3">
    <name type="scientific">Pseudolactococcus paracarnosus</name>
    <dbReference type="NCBI Taxonomy" id="2749962"/>
    <lineage>
        <taxon>Bacteria</taxon>
        <taxon>Bacillati</taxon>
        <taxon>Bacillota</taxon>
        <taxon>Bacilli</taxon>
        <taxon>Lactobacillales</taxon>
        <taxon>Streptococcaceae</taxon>
        <taxon>Pseudolactococcus</taxon>
    </lineage>
</organism>
<feature type="transmembrane region" description="Helical" evidence="1">
    <location>
        <begin position="6"/>
        <end position="24"/>
    </location>
</feature>
<dbReference type="EMBL" id="JAAEDA010000008">
    <property type="protein sequence ID" value="MCJ1977532.1"/>
    <property type="molecule type" value="Genomic_DNA"/>
</dbReference>
<evidence type="ECO:0000256" key="1">
    <source>
        <dbReference type="SAM" id="Phobius"/>
    </source>
</evidence>
<keyword evidence="1" id="KW-0812">Transmembrane</keyword>
<gene>
    <name evidence="2" type="ORF">GYN19_06140</name>
</gene>
<sequence>MNLQTWLIFGLAIAIAGYAFYKYIKSRGACEDCNCACPVKREMK</sequence>
<protein>
    <submittedName>
        <fullName evidence="2">FeoB-associated Cys-rich membrane protein</fullName>
    </submittedName>
</protein>
<keyword evidence="1" id="KW-1133">Transmembrane helix</keyword>
<reference evidence="2 3" key="1">
    <citation type="journal article" date="2022" name="Microbiol. Res.">
        <title>Comparative genome analysis, predicted lifestyle and antimicrobial strategies of Lactococcus carnosus and Lactococcus paracarnosus isolated from meat.</title>
        <authorList>
            <person name="Werum V."/>
            <person name="Ehrmann M."/>
            <person name="Vogel R."/>
            <person name="Hilgarth M."/>
        </authorList>
    </citation>
    <scope>NUCLEOTIDE SEQUENCE [LARGE SCALE GENOMIC DNA]</scope>
    <source>
        <strain evidence="2 3">TMW21897</strain>
    </source>
</reference>